<accession>A0AAN6T717</accession>
<proteinExistence type="inferred from homology"/>
<name>A0AAN6T717_9PEZI</name>
<dbReference type="InterPro" id="IPR033910">
    <property type="entry name" value="GluRS_core"/>
</dbReference>
<dbReference type="PANTHER" id="PTHR43311:SF2">
    <property type="entry name" value="GLUTAMATE--TRNA LIGASE, MITOCHONDRIAL-RELATED"/>
    <property type="match status" value="1"/>
</dbReference>
<dbReference type="HAMAP" id="MF_00022">
    <property type="entry name" value="Glu_tRNA_synth_type1"/>
    <property type="match status" value="1"/>
</dbReference>
<dbReference type="InterPro" id="IPR020751">
    <property type="entry name" value="aa-tRNA-synth_I_codon-bd_sub2"/>
</dbReference>
<evidence type="ECO:0000256" key="3">
    <source>
        <dbReference type="ARBA" id="ARBA00012835"/>
    </source>
</evidence>
<dbReference type="GO" id="GO:0000049">
    <property type="term" value="F:tRNA binding"/>
    <property type="evidence" value="ECO:0007669"/>
    <property type="project" value="InterPro"/>
</dbReference>
<keyword evidence="5 11" id="KW-0547">Nucleotide-binding</keyword>
<evidence type="ECO:0000313" key="15">
    <source>
        <dbReference type="EMBL" id="KAK4106347.1"/>
    </source>
</evidence>
<dbReference type="InterPro" id="IPR049940">
    <property type="entry name" value="GluQ/Sye"/>
</dbReference>
<dbReference type="Pfam" id="PF19269">
    <property type="entry name" value="Anticodon_2"/>
    <property type="match status" value="1"/>
</dbReference>
<keyword evidence="8 11" id="KW-0030">Aminoacyl-tRNA synthetase</keyword>
<dbReference type="EC" id="6.1.1.17" evidence="3"/>
<dbReference type="GO" id="GO:0006424">
    <property type="term" value="P:glutamyl-tRNA aminoacylation"/>
    <property type="evidence" value="ECO:0007669"/>
    <property type="project" value="InterPro"/>
</dbReference>
<evidence type="ECO:0000259" key="14">
    <source>
        <dbReference type="Pfam" id="PF19269"/>
    </source>
</evidence>
<evidence type="ECO:0000256" key="5">
    <source>
        <dbReference type="ARBA" id="ARBA00022741"/>
    </source>
</evidence>
<evidence type="ECO:0000313" key="16">
    <source>
        <dbReference type="Proteomes" id="UP001305647"/>
    </source>
</evidence>
<dbReference type="NCBIfam" id="TIGR00464">
    <property type="entry name" value="gltX_bact"/>
    <property type="match status" value="1"/>
</dbReference>
<dbReference type="InterPro" id="IPR008925">
    <property type="entry name" value="aa_tRNA-synth_I_cd-bd_sf"/>
</dbReference>
<feature type="domain" description="Aminoacyl-tRNA synthetase class I anticodon-binding" evidence="14">
    <location>
        <begin position="563"/>
        <end position="599"/>
    </location>
</feature>
<dbReference type="InterPro" id="IPR004527">
    <property type="entry name" value="Glu-tRNA-ligase_bac/mito"/>
</dbReference>
<comment type="similarity">
    <text evidence="2">Belongs to the class-I aminoacyl-tRNA synthetase family. Glutamate--tRNA ligase type 1 subfamily.</text>
</comment>
<comment type="caution">
    <text evidence="15">The sequence shown here is derived from an EMBL/GenBank/DDBJ whole genome shotgun (WGS) entry which is preliminary data.</text>
</comment>
<feature type="region of interest" description="Disordered" evidence="12">
    <location>
        <begin position="614"/>
        <end position="643"/>
    </location>
</feature>
<evidence type="ECO:0000256" key="4">
    <source>
        <dbReference type="ARBA" id="ARBA00022598"/>
    </source>
</evidence>
<evidence type="ECO:0000256" key="1">
    <source>
        <dbReference type="ARBA" id="ARBA00004173"/>
    </source>
</evidence>
<dbReference type="Gene3D" id="3.40.50.620">
    <property type="entry name" value="HUPs"/>
    <property type="match status" value="1"/>
</dbReference>
<dbReference type="EMBL" id="MU863624">
    <property type="protein sequence ID" value="KAK4106347.1"/>
    <property type="molecule type" value="Genomic_DNA"/>
</dbReference>
<dbReference type="SUPFAM" id="SSF52374">
    <property type="entry name" value="Nucleotidylyl transferase"/>
    <property type="match status" value="1"/>
</dbReference>
<gene>
    <name evidence="15" type="ORF">N658DRAFT_490961</name>
</gene>
<evidence type="ECO:0000259" key="13">
    <source>
        <dbReference type="Pfam" id="PF00749"/>
    </source>
</evidence>
<feature type="domain" description="Glutamyl/glutaminyl-tRNA synthetase class Ib catalytic" evidence="13">
    <location>
        <begin position="61"/>
        <end position="359"/>
    </location>
</feature>
<dbReference type="SUPFAM" id="SSF48163">
    <property type="entry name" value="An anticodon-binding domain of class I aminoacyl-tRNA synthetases"/>
    <property type="match status" value="1"/>
</dbReference>
<keyword evidence="6 11" id="KW-0067">ATP-binding</keyword>
<keyword evidence="16" id="KW-1185">Reference proteome</keyword>
<dbReference type="Gene3D" id="1.10.10.350">
    <property type="match status" value="1"/>
</dbReference>
<dbReference type="Proteomes" id="UP001305647">
    <property type="component" value="Unassembled WGS sequence"/>
</dbReference>
<dbReference type="InterPro" id="IPR000924">
    <property type="entry name" value="Glu/Gln-tRNA-synth"/>
</dbReference>
<dbReference type="PANTHER" id="PTHR43311">
    <property type="entry name" value="GLUTAMATE--TRNA LIGASE"/>
    <property type="match status" value="1"/>
</dbReference>
<dbReference type="GO" id="GO:0005524">
    <property type="term" value="F:ATP binding"/>
    <property type="evidence" value="ECO:0007669"/>
    <property type="project" value="UniProtKB-KW"/>
</dbReference>
<reference evidence="15" key="2">
    <citation type="submission" date="2023-05" db="EMBL/GenBank/DDBJ databases">
        <authorList>
            <consortium name="Lawrence Berkeley National Laboratory"/>
            <person name="Steindorff A."/>
            <person name="Hensen N."/>
            <person name="Bonometti L."/>
            <person name="Westerberg I."/>
            <person name="Brannstrom I.O."/>
            <person name="Guillou S."/>
            <person name="Cros-Aarteil S."/>
            <person name="Calhoun S."/>
            <person name="Haridas S."/>
            <person name="Kuo A."/>
            <person name="Mondo S."/>
            <person name="Pangilinan J."/>
            <person name="Riley R."/>
            <person name="Labutti K."/>
            <person name="Andreopoulos B."/>
            <person name="Lipzen A."/>
            <person name="Chen C."/>
            <person name="Yanf M."/>
            <person name="Daum C."/>
            <person name="Ng V."/>
            <person name="Clum A."/>
            <person name="Ohm R."/>
            <person name="Martin F."/>
            <person name="Silar P."/>
            <person name="Natvig D."/>
            <person name="Lalanne C."/>
            <person name="Gautier V."/>
            <person name="Ament-Velasquez S.L."/>
            <person name="Kruys A."/>
            <person name="Hutchinson M.I."/>
            <person name="Powell A.J."/>
            <person name="Barry K."/>
            <person name="Miller A.N."/>
            <person name="Grigoriev I.V."/>
            <person name="Debuchy R."/>
            <person name="Gladieux P."/>
            <person name="Thoren M.H."/>
            <person name="Johannesson H."/>
        </authorList>
    </citation>
    <scope>NUCLEOTIDE SEQUENCE</scope>
    <source>
        <strain evidence="15">CBS 757.83</strain>
    </source>
</reference>
<keyword evidence="4 11" id="KW-0436">Ligase</keyword>
<sequence length="643" mass="73374">MERLISRGGRLWGRRLHPPVLSCQRFSSSYILVSGKTDANPVAIPSVRGRDKTDLPETPCRTRFAPSPTGYLHLGSLRTALFNYLLARATGGQFVLRLEDTDQSRLVRDAEARLYKDLKWAGLSWDEGPDKEGPYGPYRQSERLPLYQEHADKLVREGKAYRCFCSPEGLEELKRASHESGKSTLYPGTCRHISPEESDDRAHRGEQFAIRFRSGPEPVMIQDIVYNRFRKRDPEDDYIIIKRDGFPTYHFANVVDDRHMKITHVVRGAEWLVSTPKHVELYQAFDWEPPQFAHLGLLVDKGRQKLSKRDNSANLDFYQRGHILPAALLNFAVLLGWRAPPSTKEVLTLQDMVDNFSLKFSKGDIVVSLQKLPYLQEKHVERLAENDNRSPDEAHLLQRHVLQPLRSAIENIHKAKTDGILMAPGGHLTGEIGDRLPALRILDERFHLYLARMLRGTMRLTDKPANRFVETAWKLRYLIWQVPEGLLEMSLQEGRLYPIVPANRAWRLAEAMAYLLEKFRAVDESSWGHETVKQALGEVLADEGYQDFFETENPDTKDLQLNVYKPLRWALLGMDKGPPITDTMEILGRSESLQRLEAGKLAAEKVAAQMRPPLEKELAVKGNEPLVPPRDSVSDASEADRVQ</sequence>
<dbReference type="GO" id="GO:0004818">
    <property type="term" value="F:glutamate-tRNA ligase activity"/>
    <property type="evidence" value="ECO:0007669"/>
    <property type="project" value="UniProtKB-EC"/>
</dbReference>
<comment type="subcellular location">
    <subcellularLocation>
        <location evidence="1">Mitochondrion</location>
    </subcellularLocation>
</comment>
<evidence type="ECO:0000256" key="8">
    <source>
        <dbReference type="ARBA" id="ARBA00023146"/>
    </source>
</evidence>
<dbReference type="CDD" id="cd00808">
    <property type="entry name" value="GluRS_core"/>
    <property type="match status" value="1"/>
</dbReference>
<dbReference type="AlphaFoldDB" id="A0AAN6T717"/>
<evidence type="ECO:0000256" key="12">
    <source>
        <dbReference type="SAM" id="MobiDB-lite"/>
    </source>
</evidence>
<keyword evidence="7 11" id="KW-0648">Protein biosynthesis</keyword>
<evidence type="ECO:0000256" key="11">
    <source>
        <dbReference type="RuleBase" id="RU363037"/>
    </source>
</evidence>
<evidence type="ECO:0000256" key="2">
    <source>
        <dbReference type="ARBA" id="ARBA00007894"/>
    </source>
</evidence>
<dbReference type="GO" id="GO:0008270">
    <property type="term" value="F:zinc ion binding"/>
    <property type="evidence" value="ECO:0007669"/>
    <property type="project" value="InterPro"/>
</dbReference>
<dbReference type="Pfam" id="PF00749">
    <property type="entry name" value="tRNA-synt_1c"/>
    <property type="match status" value="1"/>
</dbReference>
<evidence type="ECO:0000256" key="6">
    <source>
        <dbReference type="ARBA" id="ARBA00022840"/>
    </source>
</evidence>
<evidence type="ECO:0000256" key="7">
    <source>
        <dbReference type="ARBA" id="ARBA00022917"/>
    </source>
</evidence>
<evidence type="ECO:0000256" key="10">
    <source>
        <dbReference type="ARBA" id="ARBA00072917"/>
    </source>
</evidence>
<organism evidence="15 16">
    <name type="scientific">Parathielavia hyrcaniae</name>
    <dbReference type="NCBI Taxonomy" id="113614"/>
    <lineage>
        <taxon>Eukaryota</taxon>
        <taxon>Fungi</taxon>
        <taxon>Dikarya</taxon>
        <taxon>Ascomycota</taxon>
        <taxon>Pezizomycotina</taxon>
        <taxon>Sordariomycetes</taxon>
        <taxon>Sordariomycetidae</taxon>
        <taxon>Sordariales</taxon>
        <taxon>Chaetomiaceae</taxon>
        <taxon>Parathielavia</taxon>
    </lineage>
</organism>
<dbReference type="InterPro" id="IPR020058">
    <property type="entry name" value="Glu/Gln-tRNA-synth_Ib_cat-dom"/>
</dbReference>
<protein>
    <recommendedName>
        <fullName evidence="10">Glutamate--tRNA ligase, mitochondrial</fullName>
        <ecNumber evidence="3">6.1.1.17</ecNumber>
    </recommendedName>
    <alternativeName>
        <fullName evidence="9">Glutamyl-tRNA synthetase</fullName>
    </alternativeName>
</protein>
<reference evidence="15" key="1">
    <citation type="journal article" date="2023" name="Mol. Phylogenet. Evol.">
        <title>Genome-scale phylogeny and comparative genomics of the fungal order Sordariales.</title>
        <authorList>
            <person name="Hensen N."/>
            <person name="Bonometti L."/>
            <person name="Westerberg I."/>
            <person name="Brannstrom I.O."/>
            <person name="Guillou S."/>
            <person name="Cros-Aarteil S."/>
            <person name="Calhoun S."/>
            <person name="Haridas S."/>
            <person name="Kuo A."/>
            <person name="Mondo S."/>
            <person name="Pangilinan J."/>
            <person name="Riley R."/>
            <person name="LaButti K."/>
            <person name="Andreopoulos B."/>
            <person name="Lipzen A."/>
            <person name="Chen C."/>
            <person name="Yan M."/>
            <person name="Daum C."/>
            <person name="Ng V."/>
            <person name="Clum A."/>
            <person name="Steindorff A."/>
            <person name="Ohm R.A."/>
            <person name="Martin F."/>
            <person name="Silar P."/>
            <person name="Natvig D.O."/>
            <person name="Lalanne C."/>
            <person name="Gautier V."/>
            <person name="Ament-Velasquez S.L."/>
            <person name="Kruys A."/>
            <person name="Hutchinson M.I."/>
            <person name="Powell A.J."/>
            <person name="Barry K."/>
            <person name="Miller A.N."/>
            <person name="Grigoriev I.V."/>
            <person name="Debuchy R."/>
            <person name="Gladieux P."/>
            <person name="Hiltunen Thoren M."/>
            <person name="Johannesson H."/>
        </authorList>
    </citation>
    <scope>NUCLEOTIDE SEQUENCE</scope>
    <source>
        <strain evidence="15">CBS 757.83</strain>
    </source>
</reference>
<evidence type="ECO:0000256" key="9">
    <source>
        <dbReference type="ARBA" id="ARBA00030865"/>
    </source>
</evidence>
<dbReference type="InterPro" id="IPR014729">
    <property type="entry name" value="Rossmann-like_a/b/a_fold"/>
</dbReference>
<dbReference type="GO" id="GO:0005739">
    <property type="term" value="C:mitochondrion"/>
    <property type="evidence" value="ECO:0007669"/>
    <property type="project" value="UniProtKB-SubCell"/>
</dbReference>
<dbReference type="InterPro" id="IPR045462">
    <property type="entry name" value="aa-tRNA-synth_I_cd-bd"/>
</dbReference>
<dbReference type="FunFam" id="3.40.50.620:FF:000045">
    <property type="entry name" value="Glutamate--tRNA ligase, mitochondrial"/>
    <property type="match status" value="1"/>
</dbReference>
<dbReference type="PRINTS" id="PR00987">
    <property type="entry name" value="TRNASYNTHGLU"/>
</dbReference>